<sequence length="185" mass="21220">MALKATVFKVQLQIADMDRNYYQDHSLTLAQHPSENDERMMVRLLAFIINASDSLTFTKGLSAEEDQAELWDCDLTGNINLWVEFGQSDEKWLRKACGRARQVQLFCYGGRSVPVWWKNIEPALQRYQNLQVTEIPETAVKEMATLVNRNMQLQCNISESQIWLSDASQSVLIEPVVLKQAQQPV</sequence>
<reference evidence="2" key="1">
    <citation type="submission" date="2017-09" db="EMBL/GenBank/DDBJ databases">
        <authorList>
            <person name="Varghese N."/>
            <person name="Submissions S."/>
        </authorList>
    </citation>
    <scope>NUCLEOTIDE SEQUENCE [LARGE SCALE GENOMIC DNA]</scope>
    <source>
        <strain evidence="2">CGMCC 1.12461</strain>
    </source>
</reference>
<dbReference type="EMBL" id="OBEB01000001">
    <property type="protein sequence ID" value="SNY41058.1"/>
    <property type="molecule type" value="Genomic_DNA"/>
</dbReference>
<organism evidence="1 2">
    <name type="scientific">Arsukibacterium tuosuense</name>
    <dbReference type="NCBI Taxonomy" id="1323745"/>
    <lineage>
        <taxon>Bacteria</taxon>
        <taxon>Pseudomonadati</taxon>
        <taxon>Pseudomonadota</taxon>
        <taxon>Gammaproteobacteria</taxon>
        <taxon>Chromatiales</taxon>
        <taxon>Chromatiaceae</taxon>
        <taxon>Arsukibacterium</taxon>
    </lineage>
</organism>
<evidence type="ECO:0000313" key="1">
    <source>
        <dbReference type="EMBL" id="SNY41058.1"/>
    </source>
</evidence>
<proteinExistence type="predicted"/>
<dbReference type="AlphaFoldDB" id="A0A285HZB4"/>
<dbReference type="RefSeq" id="WP_097109557.1">
    <property type="nucleotide sequence ID" value="NZ_OBEB01000001.1"/>
</dbReference>
<dbReference type="InterPro" id="IPR038590">
    <property type="entry name" value="YaeQ_sf"/>
</dbReference>
<dbReference type="PANTHER" id="PTHR38784:SF1">
    <property type="entry name" value="SUCROSE PHOSPHORYLASE"/>
    <property type="match status" value="1"/>
</dbReference>
<dbReference type="Proteomes" id="UP000219353">
    <property type="component" value="Unassembled WGS sequence"/>
</dbReference>
<dbReference type="Pfam" id="PF07152">
    <property type="entry name" value="YaeQ"/>
    <property type="match status" value="1"/>
</dbReference>
<dbReference type="PANTHER" id="PTHR38784">
    <property type="entry name" value="SUCROSE PHOSPHORYLASE"/>
    <property type="match status" value="1"/>
</dbReference>
<protein>
    <submittedName>
        <fullName evidence="1">Uncharacterized conserved protein YaeQ, suppresses RfaH defect</fullName>
    </submittedName>
</protein>
<dbReference type="CDD" id="cd22368">
    <property type="entry name" value="YaeQ-like"/>
    <property type="match status" value="1"/>
</dbReference>
<keyword evidence="2" id="KW-1185">Reference proteome</keyword>
<accession>A0A285HZB4</accession>
<dbReference type="SMART" id="SM01322">
    <property type="entry name" value="YaeQ"/>
    <property type="match status" value="1"/>
</dbReference>
<dbReference type="PIRSF" id="PIRSF011484">
    <property type="entry name" value="YaeQ"/>
    <property type="match status" value="1"/>
</dbReference>
<name>A0A285HZB4_9GAMM</name>
<dbReference type="InterPro" id="IPR011335">
    <property type="entry name" value="Restrct_endonuc-II-like"/>
</dbReference>
<gene>
    <name evidence="1" type="ORF">SAMN06297280_0260</name>
</gene>
<dbReference type="Gene3D" id="3.10.640.10">
    <property type="entry name" value="Restriction endonuclease-like alpha-beta roll domain"/>
    <property type="match status" value="1"/>
</dbReference>
<dbReference type="InterPro" id="IPR009822">
    <property type="entry name" value="YaeQ"/>
</dbReference>
<evidence type="ECO:0000313" key="2">
    <source>
        <dbReference type="Proteomes" id="UP000219353"/>
    </source>
</evidence>
<dbReference type="OrthoDB" id="5293309at2"/>
<dbReference type="SUPFAM" id="SSF52980">
    <property type="entry name" value="Restriction endonuclease-like"/>
    <property type="match status" value="1"/>
</dbReference>